<feature type="chain" id="PRO_5044723012" description="Serpin domain-containing protein" evidence="5">
    <location>
        <begin position="19"/>
        <end position="398"/>
    </location>
</feature>
<dbReference type="CDD" id="cd19579">
    <property type="entry name" value="serpin1K-like"/>
    <property type="match status" value="1"/>
</dbReference>
<feature type="domain" description="Serpin" evidence="6">
    <location>
        <begin position="33"/>
        <end position="397"/>
    </location>
</feature>
<dbReference type="SMART" id="SM00093">
    <property type="entry name" value="SERPIN"/>
    <property type="match status" value="1"/>
</dbReference>
<dbReference type="EMBL" id="JBEDNZ010000003">
    <property type="protein sequence ID" value="KAL0850249.1"/>
    <property type="molecule type" value="Genomic_DNA"/>
</dbReference>
<reference evidence="9 10" key="1">
    <citation type="submission" date="2024-06" db="EMBL/GenBank/DDBJ databases">
        <title>A chromosome-level genome assembly of beet webworm, Loxostege sticticalis.</title>
        <authorList>
            <person name="Zhang Y."/>
        </authorList>
    </citation>
    <scope>NUCLEOTIDE SEQUENCE [LARGE SCALE GENOMIC DNA]</scope>
    <source>
        <strain evidence="8">AQ026</strain>
        <strain evidence="7">AQ028</strain>
        <tissue evidence="7">Male pupae</tissue>
        <tissue evidence="8">Whole body</tissue>
    </source>
</reference>
<evidence type="ECO:0000313" key="7">
    <source>
        <dbReference type="EMBL" id="KAL0850249.1"/>
    </source>
</evidence>
<feature type="signal peptide" evidence="5">
    <location>
        <begin position="1"/>
        <end position="18"/>
    </location>
</feature>
<keyword evidence="2" id="KW-0646">Protease inhibitor</keyword>
<dbReference type="Proteomes" id="UP001549921">
    <property type="component" value="Unassembled WGS sequence"/>
</dbReference>
<dbReference type="PANTHER" id="PTHR11461:SF211">
    <property type="entry name" value="GH10112P-RELATED"/>
    <property type="match status" value="1"/>
</dbReference>
<dbReference type="AlphaFoldDB" id="A0ABD0TLT5"/>
<dbReference type="Proteomes" id="UP001549920">
    <property type="component" value="Unassembled WGS sequence"/>
</dbReference>
<keyword evidence="3" id="KW-0722">Serine protease inhibitor</keyword>
<evidence type="ECO:0000256" key="5">
    <source>
        <dbReference type="SAM" id="SignalP"/>
    </source>
</evidence>
<dbReference type="InterPro" id="IPR023795">
    <property type="entry name" value="Serpin_CS"/>
</dbReference>
<dbReference type="EMBL" id="JBEUOH010000003">
    <property type="protein sequence ID" value="KAL0895789.1"/>
    <property type="molecule type" value="Genomic_DNA"/>
</dbReference>
<evidence type="ECO:0000313" key="8">
    <source>
        <dbReference type="EMBL" id="KAL0895789.1"/>
    </source>
</evidence>
<dbReference type="Gene3D" id="2.30.39.10">
    <property type="entry name" value="Alpha-1-antitrypsin, domain 1"/>
    <property type="match status" value="1"/>
</dbReference>
<dbReference type="Gene3D" id="3.30.497.10">
    <property type="entry name" value="Antithrombin, subunit I, domain 2"/>
    <property type="match status" value="1"/>
</dbReference>
<dbReference type="InterPro" id="IPR042185">
    <property type="entry name" value="Serpin_sf_2"/>
</dbReference>
<dbReference type="GO" id="GO:0004867">
    <property type="term" value="F:serine-type endopeptidase inhibitor activity"/>
    <property type="evidence" value="ECO:0007669"/>
    <property type="project" value="UniProtKB-KW"/>
</dbReference>
<dbReference type="PANTHER" id="PTHR11461">
    <property type="entry name" value="SERINE PROTEASE INHIBITOR, SERPIN"/>
    <property type="match status" value="1"/>
</dbReference>
<gene>
    <name evidence="8" type="ORF">ABMA27_011831</name>
    <name evidence="7" type="ORF">ABMA28_012096</name>
</gene>
<evidence type="ECO:0000259" key="6">
    <source>
        <dbReference type="SMART" id="SM00093"/>
    </source>
</evidence>
<keyword evidence="9" id="KW-1185">Reference proteome</keyword>
<dbReference type="InterPro" id="IPR023796">
    <property type="entry name" value="Serpin_dom"/>
</dbReference>
<dbReference type="InterPro" id="IPR000215">
    <property type="entry name" value="Serpin_fam"/>
</dbReference>
<evidence type="ECO:0000256" key="3">
    <source>
        <dbReference type="ARBA" id="ARBA00022900"/>
    </source>
</evidence>
<keyword evidence="5" id="KW-0732">Signal</keyword>
<sequence>MWIIHILFPLFLVFQSNSFTAAMDAKALASAVAKFSAKFCNELDKSKSVVSSPLSAEILLALLTLGTTDPAHTELLTSLGIPDDESIRSGFALVTEKLKSIKGVTLNVANKVYVMKGDYDLHSELKQDAIKVFDADFESVDFNAAAAAASLINKWVEAKTNNRIKDLISPDSLDGLTRLVLVNAIYFKGTWAKQFDKHNTMDQPFHVTPSSTIQVPMMYKEDDFRYGESEALNAQLLEMNYVGGEASMLVVLPRKVDGLNGVLKKLADGYDLLADVEKNMYSTKVQVTIPKFKIETEIDLNDLLPKLGIKAIFEQSTSGLTKVLNCDEPLYVSKAVQKAFIEVNEEGAEAAAATGMVMMMRCAPPPSLEFRADRPFLYMLTVNNARTTLFVGVYNEKQ</sequence>
<evidence type="ECO:0000313" key="10">
    <source>
        <dbReference type="Proteomes" id="UP001549921"/>
    </source>
</evidence>
<evidence type="ECO:0000256" key="4">
    <source>
        <dbReference type="RuleBase" id="RU000411"/>
    </source>
</evidence>
<evidence type="ECO:0000256" key="2">
    <source>
        <dbReference type="ARBA" id="ARBA00022690"/>
    </source>
</evidence>
<evidence type="ECO:0000256" key="1">
    <source>
        <dbReference type="ARBA" id="ARBA00009500"/>
    </source>
</evidence>
<comment type="similarity">
    <text evidence="1 4">Belongs to the serpin family.</text>
</comment>
<protein>
    <recommendedName>
        <fullName evidence="6">Serpin domain-containing protein</fullName>
    </recommendedName>
</protein>
<organism evidence="7 10">
    <name type="scientific">Loxostege sticticalis</name>
    <name type="common">Beet webworm moth</name>
    <dbReference type="NCBI Taxonomy" id="481309"/>
    <lineage>
        <taxon>Eukaryota</taxon>
        <taxon>Metazoa</taxon>
        <taxon>Ecdysozoa</taxon>
        <taxon>Arthropoda</taxon>
        <taxon>Hexapoda</taxon>
        <taxon>Insecta</taxon>
        <taxon>Pterygota</taxon>
        <taxon>Neoptera</taxon>
        <taxon>Endopterygota</taxon>
        <taxon>Lepidoptera</taxon>
        <taxon>Glossata</taxon>
        <taxon>Ditrysia</taxon>
        <taxon>Pyraloidea</taxon>
        <taxon>Crambidae</taxon>
        <taxon>Pyraustinae</taxon>
        <taxon>Loxostege</taxon>
    </lineage>
</organism>
<dbReference type="Pfam" id="PF00079">
    <property type="entry name" value="Serpin"/>
    <property type="match status" value="1"/>
</dbReference>
<dbReference type="PROSITE" id="PS00284">
    <property type="entry name" value="SERPIN"/>
    <property type="match status" value="1"/>
</dbReference>
<name>A0ABD0TLT5_LOXSC</name>
<evidence type="ECO:0000313" key="9">
    <source>
        <dbReference type="Proteomes" id="UP001549920"/>
    </source>
</evidence>
<dbReference type="SUPFAM" id="SSF56574">
    <property type="entry name" value="Serpins"/>
    <property type="match status" value="1"/>
</dbReference>
<comment type="caution">
    <text evidence="7">The sequence shown here is derived from an EMBL/GenBank/DDBJ whole genome shotgun (WGS) entry which is preliminary data.</text>
</comment>
<dbReference type="InterPro" id="IPR042178">
    <property type="entry name" value="Serpin_sf_1"/>
</dbReference>
<dbReference type="InterPro" id="IPR036186">
    <property type="entry name" value="Serpin_sf"/>
</dbReference>
<accession>A0ABD0TLT5</accession>
<proteinExistence type="inferred from homology"/>